<dbReference type="SUPFAM" id="SSF51735">
    <property type="entry name" value="NAD(P)-binding Rossmann-fold domains"/>
    <property type="match status" value="1"/>
</dbReference>
<evidence type="ECO:0000259" key="3">
    <source>
        <dbReference type="Pfam" id="PF03807"/>
    </source>
</evidence>
<dbReference type="InterPro" id="IPR036291">
    <property type="entry name" value="NAD(P)-bd_dom_sf"/>
</dbReference>
<evidence type="ECO:0000313" key="4">
    <source>
        <dbReference type="EMBL" id="NHN85105.1"/>
    </source>
</evidence>
<proteinExistence type="predicted"/>
<keyword evidence="5" id="KW-1185">Reference proteome</keyword>
<feature type="signal peptide" evidence="2">
    <location>
        <begin position="1"/>
        <end position="26"/>
    </location>
</feature>
<reference evidence="4 5" key="1">
    <citation type="journal article" date="2020" name="Int. J. Syst. Evol. Microbiol.">
        <title>Novel acetic acid bacteria from cider fermentations: Acetobacter conturbans sp. nov. and Acetobacter fallax sp. nov.</title>
        <authorList>
            <person name="Sombolestani A.S."/>
            <person name="Cleenwerck I."/>
            <person name="Cnockaert M."/>
            <person name="Borremans W."/>
            <person name="Wieme A.D."/>
            <person name="De Vuyst L."/>
            <person name="Vandamme P."/>
        </authorList>
    </citation>
    <scope>NUCLEOTIDE SEQUENCE [LARGE SCALE GENOMIC DNA]</scope>
    <source>
        <strain evidence="4 5">LMG 30640</strain>
    </source>
</reference>
<accession>A0ABX0JRC9</accession>
<feature type="chain" id="PRO_5045696302" evidence="2">
    <location>
        <begin position="27"/>
        <end position="243"/>
    </location>
</feature>
<gene>
    <name evidence="4" type="ORF">GOB93_10690</name>
</gene>
<dbReference type="InterPro" id="IPR028939">
    <property type="entry name" value="P5C_Rdtase_cat_N"/>
</dbReference>
<comment type="caution">
    <text evidence="4">The sequence shown here is derived from an EMBL/GenBank/DDBJ whole genome shotgun (WGS) entry which is preliminary data.</text>
</comment>
<organism evidence="4 5">
    <name type="scientific">Acetobacter musti</name>
    <dbReference type="NCBI Taxonomy" id="864732"/>
    <lineage>
        <taxon>Bacteria</taxon>
        <taxon>Pseudomonadati</taxon>
        <taxon>Pseudomonadota</taxon>
        <taxon>Alphaproteobacteria</taxon>
        <taxon>Acetobacterales</taxon>
        <taxon>Acetobacteraceae</taxon>
        <taxon>Acetobacter</taxon>
    </lineage>
</organism>
<evidence type="ECO:0000256" key="2">
    <source>
        <dbReference type="SAM" id="SignalP"/>
    </source>
</evidence>
<dbReference type="PANTHER" id="PTHR14239:SF10">
    <property type="entry name" value="REDUCTASE"/>
    <property type="match status" value="1"/>
</dbReference>
<evidence type="ECO:0000313" key="5">
    <source>
        <dbReference type="Proteomes" id="UP000635278"/>
    </source>
</evidence>
<dbReference type="InterPro" id="IPR051267">
    <property type="entry name" value="STEAP_metalloreductase"/>
</dbReference>
<evidence type="ECO:0000256" key="1">
    <source>
        <dbReference type="ARBA" id="ARBA00023002"/>
    </source>
</evidence>
<name>A0ABX0JRC9_9PROT</name>
<dbReference type="Pfam" id="PF03807">
    <property type="entry name" value="F420_oxidored"/>
    <property type="match status" value="1"/>
</dbReference>
<sequence length="243" mass="24798">MPSRRQILAFTSLFVTLPLLPRPACSAGNEVIGPLKLGFIGAGQVGSTLAGFWLRGGRHPVMLSARTLSEAQSVADNLGGGARAGTPQEAAAFADIVVLAVPYGALPAVARDLGGSVSGKILLDATNPYSWRDGAIAAEAARDGAGVVTARYFPQARLVRGFNSIAMTALRAEANETPRIAIPLAGDDQAALATVSGLTREAGFEPVVTGGLSSAKLFQPGNPGFEAVTTAPALRAQLGLKPA</sequence>
<feature type="domain" description="Pyrroline-5-carboxylate reductase catalytic N-terminal" evidence="3">
    <location>
        <begin position="36"/>
        <end position="128"/>
    </location>
</feature>
<protein>
    <submittedName>
        <fullName evidence="4">Oxidoreductase</fullName>
    </submittedName>
</protein>
<keyword evidence="1" id="KW-0560">Oxidoreductase</keyword>
<dbReference type="RefSeq" id="WP_173583491.1">
    <property type="nucleotide sequence ID" value="NZ_WOTB01000012.1"/>
</dbReference>
<dbReference type="Gene3D" id="3.40.50.720">
    <property type="entry name" value="NAD(P)-binding Rossmann-like Domain"/>
    <property type="match status" value="1"/>
</dbReference>
<dbReference type="PANTHER" id="PTHR14239">
    <property type="entry name" value="DUDULIN-RELATED"/>
    <property type="match status" value="1"/>
</dbReference>
<keyword evidence="2" id="KW-0732">Signal</keyword>
<dbReference type="EMBL" id="WOTB01000012">
    <property type="protein sequence ID" value="NHN85105.1"/>
    <property type="molecule type" value="Genomic_DNA"/>
</dbReference>
<dbReference type="Proteomes" id="UP000635278">
    <property type="component" value="Unassembled WGS sequence"/>
</dbReference>